<dbReference type="Proteomes" id="UP001208935">
    <property type="component" value="Unassembled WGS sequence"/>
</dbReference>
<evidence type="ECO:0000313" key="4">
    <source>
        <dbReference type="Proteomes" id="UP001208935"/>
    </source>
</evidence>
<keyword evidence="2" id="KW-0732">Signal</keyword>
<dbReference type="PANTHER" id="PTHR42928">
    <property type="entry name" value="TRICARBOXYLATE-BINDING PROTEIN"/>
    <property type="match status" value="1"/>
</dbReference>
<dbReference type="Pfam" id="PF03401">
    <property type="entry name" value="TctC"/>
    <property type="match status" value="1"/>
</dbReference>
<feature type="signal peptide" evidence="2">
    <location>
        <begin position="1"/>
        <end position="26"/>
    </location>
</feature>
<name>A0ABT3KV17_9BURK</name>
<dbReference type="RefSeq" id="WP_010103661.1">
    <property type="nucleotide sequence ID" value="NZ_QZCW01000002.1"/>
</dbReference>
<feature type="chain" id="PRO_5046625436" evidence="2">
    <location>
        <begin position="27"/>
        <end position="328"/>
    </location>
</feature>
<dbReference type="SUPFAM" id="SSF53850">
    <property type="entry name" value="Periplasmic binding protein-like II"/>
    <property type="match status" value="1"/>
</dbReference>
<organism evidence="3 4">
    <name type="scientific">Verminephrobacter aporrectodeae subsp. tuberculatae</name>
    <dbReference type="NCBI Taxonomy" id="1110392"/>
    <lineage>
        <taxon>Bacteria</taxon>
        <taxon>Pseudomonadati</taxon>
        <taxon>Pseudomonadota</taxon>
        <taxon>Betaproteobacteria</taxon>
        <taxon>Burkholderiales</taxon>
        <taxon>Comamonadaceae</taxon>
        <taxon>Verminephrobacter</taxon>
    </lineage>
</organism>
<dbReference type="Gene3D" id="3.40.190.10">
    <property type="entry name" value="Periplasmic binding protein-like II"/>
    <property type="match status" value="1"/>
</dbReference>
<protein>
    <submittedName>
        <fullName evidence="3">Tripartite tricarboxylate transporter substrate binding protein</fullName>
    </submittedName>
</protein>
<reference evidence="4" key="1">
    <citation type="submission" date="2023-07" db="EMBL/GenBank/DDBJ databases">
        <title>Verminephrobacter genomes.</title>
        <authorList>
            <person name="Lund M.B."/>
        </authorList>
    </citation>
    <scope>NUCLEOTIDE SEQUENCE [LARGE SCALE GENOMIC DNA]</scope>
    <source>
        <strain evidence="4">AtM5-05</strain>
    </source>
</reference>
<accession>A0ABT3KV17</accession>
<dbReference type="EMBL" id="QZCW01000002">
    <property type="protein sequence ID" value="MCW5322185.1"/>
    <property type="molecule type" value="Genomic_DNA"/>
</dbReference>
<keyword evidence="4" id="KW-1185">Reference proteome</keyword>
<proteinExistence type="inferred from homology"/>
<gene>
    <name evidence="3" type="ORF">D5039_13800</name>
</gene>
<sequence length="328" mass="34135">MNRRHWLDAALCVVGTAGLAPFAARAGSSAWPSRPIRLIVPFPAGGGADLVARHLAQGLGEQLGAPVIVDNRTGAAGNIGTDAVAKAAPDGYTIGLVTSGPMVNNKFLYKAMPFDPDKDLAPIASVCEIPMVLASNPQQLPLRDLREFIDVARTRSSAFVVATPGNGTIGHLALAALSLTAGVRLQDLPYRGDAPALTDLLGGVVQAACAPVSAFIPQIQAGRLRGLAVTSQARFPGLPDVPTAQEQGVDLTATVWLAVVGPAGMPAPLVQRLNAQINRLLDSVSGRSSLQQHGAVVAGGSPESLRQRIHADSQKWQQVIKAAHIRID</sequence>
<dbReference type="InterPro" id="IPR042100">
    <property type="entry name" value="Bug_dom1"/>
</dbReference>
<dbReference type="InterPro" id="IPR005064">
    <property type="entry name" value="BUG"/>
</dbReference>
<evidence type="ECO:0000256" key="2">
    <source>
        <dbReference type="SAM" id="SignalP"/>
    </source>
</evidence>
<dbReference type="PIRSF" id="PIRSF017082">
    <property type="entry name" value="YflP"/>
    <property type="match status" value="1"/>
</dbReference>
<comment type="caution">
    <text evidence="3">The sequence shown here is derived from an EMBL/GenBank/DDBJ whole genome shotgun (WGS) entry which is preliminary data.</text>
</comment>
<dbReference type="PANTHER" id="PTHR42928:SF5">
    <property type="entry name" value="BLR1237 PROTEIN"/>
    <property type="match status" value="1"/>
</dbReference>
<dbReference type="Gene3D" id="3.40.190.150">
    <property type="entry name" value="Bordetella uptake gene, domain 1"/>
    <property type="match status" value="1"/>
</dbReference>
<comment type="similarity">
    <text evidence="1">Belongs to the UPF0065 (bug) family.</text>
</comment>
<evidence type="ECO:0000313" key="3">
    <source>
        <dbReference type="EMBL" id="MCW5322185.1"/>
    </source>
</evidence>
<evidence type="ECO:0000256" key="1">
    <source>
        <dbReference type="ARBA" id="ARBA00006987"/>
    </source>
</evidence>
<dbReference type="CDD" id="cd07012">
    <property type="entry name" value="PBP2_Bug_TTT"/>
    <property type="match status" value="1"/>
</dbReference>